<dbReference type="InterPro" id="IPR010332">
    <property type="entry name" value="ATPase_terminase-su_N"/>
</dbReference>
<sequence length="44" mass="5106">MIRELHQKGWTKIAIAQETGFDRKTVSKYINKDQVSQSPKCKGR</sequence>
<dbReference type="AlphaFoldDB" id="A0A0K9G8U2"/>
<dbReference type="PATRIC" id="fig|1679170.3.peg.5516"/>
<evidence type="ECO:0000313" key="3">
    <source>
        <dbReference type="Proteomes" id="UP000037146"/>
    </source>
</evidence>
<organism evidence="2 3">
    <name type="scientific">Peribacillus loiseleuriae</name>
    <dbReference type="NCBI Taxonomy" id="1679170"/>
    <lineage>
        <taxon>Bacteria</taxon>
        <taxon>Bacillati</taxon>
        <taxon>Bacillota</taxon>
        <taxon>Bacilli</taxon>
        <taxon>Bacillales</taxon>
        <taxon>Bacillaceae</taxon>
        <taxon>Peribacillus</taxon>
    </lineage>
</organism>
<dbReference type="Gene3D" id="1.10.10.60">
    <property type="entry name" value="Homeodomain-like"/>
    <property type="match status" value="1"/>
</dbReference>
<evidence type="ECO:0000313" key="2">
    <source>
        <dbReference type="EMBL" id="KMY42836.1"/>
    </source>
</evidence>
<feature type="domain" description="Terminase ATPase subunit N-terminal" evidence="1">
    <location>
        <begin position="4"/>
        <end position="34"/>
    </location>
</feature>
<accession>A0A0K9G8U2</accession>
<keyword evidence="3" id="KW-1185">Reference proteome</keyword>
<evidence type="ECO:0000259" key="1">
    <source>
        <dbReference type="Pfam" id="PF06056"/>
    </source>
</evidence>
<dbReference type="EMBL" id="LFZW01000002">
    <property type="protein sequence ID" value="KMY42836.1"/>
    <property type="molecule type" value="Genomic_DNA"/>
</dbReference>
<name>A0A0K9G8U2_9BACI</name>
<dbReference type="Proteomes" id="UP000037146">
    <property type="component" value="Unassembled WGS sequence"/>
</dbReference>
<dbReference type="Pfam" id="PF06056">
    <property type="entry name" value="Terminase_5"/>
    <property type="match status" value="1"/>
</dbReference>
<protein>
    <submittedName>
        <fullName evidence="2">Transposase</fullName>
    </submittedName>
</protein>
<reference evidence="3" key="1">
    <citation type="submission" date="2015-07" db="EMBL/GenBank/DDBJ databases">
        <title>Genome sequencing project for genomic taxonomy and phylogenomics of Bacillus-like bacteria.</title>
        <authorList>
            <person name="Liu B."/>
            <person name="Wang J."/>
            <person name="Zhu Y."/>
            <person name="Liu G."/>
            <person name="Chen Q."/>
            <person name="Chen Z."/>
            <person name="Lan J."/>
            <person name="Che J."/>
            <person name="Ge C."/>
            <person name="Shi H."/>
            <person name="Pan Z."/>
            <person name="Liu X."/>
        </authorList>
    </citation>
    <scope>NUCLEOTIDE SEQUENCE [LARGE SCALE GENOMIC DNA]</scope>
    <source>
        <strain evidence="3">FJAT-27997</strain>
    </source>
</reference>
<gene>
    <name evidence="2" type="ORF">AC625_24545</name>
</gene>
<proteinExistence type="predicted"/>
<comment type="caution">
    <text evidence="2">The sequence shown here is derived from an EMBL/GenBank/DDBJ whole genome shotgun (WGS) entry which is preliminary data.</text>
</comment>
<dbReference type="STRING" id="1679170.AC625_24545"/>